<sequence length="234" mass="27509">MSKKGYEIDISQIIEEVEFEEEEQEANNANDEQNPLLPDYGSPEFWEKRYKIEFLPFDWYIHWKELRPIIDPYIPQGKEKLRSLVVGCGNSTMSNDMVEMSGFKNVVSIDISGAVIEKMKRKYKNDDLEWIQMDVANMSFDNETFDMVFDKGTIDALTCSDDDYKLAKKSLCEIYRILKVNGVLYMITYEKPINRIPLIKYTKIPWKIRTCLFIPNSSTNTNEDQGTYVYMFQK</sequence>
<keyword evidence="7" id="KW-1185">Reference proteome</keyword>
<dbReference type="SUPFAM" id="SSF53335">
    <property type="entry name" value="S-adenosyl-L-methionine-dependent methyltransferases"/>
    <property type="match status" value="1"/>
</dbReference>
<dbReference type="Gene3D" id="3.40.50.150">
    <property type="entry name" value="Vaccinia Virus protein VP39"/>
    <property type="match status" value="1"/>
</dbReference>
<dbReference type="Proteomes" id="UP001470230">
    <property type="component" value="Unassembled WGS sequence"/>
</dbReference>
<evidence type="ECO:0000259" key="5">
    <source>
        <dbReference type="Pfam" id="PF08241"/>
    </source>
</evidence>
<evidence type="ECO:0000313" key="6">
    <source>
        <dbReference type="EMBL" id="KAK8846031.1"/>
    </source>
</evidence>
<evidence type="ECO:0000256" key="2">
    <source>
        <dbReference type="ARBA" id="ARBA00022603"/>
    </source>
</evidence>
<dbReference type="PANTHER" id="PTHR12176:SF79">
    <property type="entry name" value="METHYLTRANSFERASE TYPE 11 DOMAIN-CONTAINING PROTEIN"/>
    <property type="match status" value="1"/>
</dbReference>
<dbReference type="Pfam" id="PF08241">
    <property type="entry name" value="Methyltransf_11"/>
    <property type="match status" value="1"/>
</dbReference>
<evidence type="ECO:0000256" key="1">
    <source>
        <dbReference type="ARBA" id="ARBA00008361"/>
    </source>
</evidence>
<reference evidence="6 7" key="1">
    <citation type="submission" date="2024-04" db="EMBL/GenBank/DDBJ databases">
        <title>Tritrichomonas musculus Genome.</title>
        <authorList>
            <person name="Alves-Ferreira E."/>
            <person name="Grigg M."/>
            <person name="Lorenzi H."/>
            <person name="Galac M."/>
        </authorList>
    </citation>
    <scope>NUCLEOTIDE SEQUENCE [LARGE SCALE GENOMIC DNA]</scope>
    <source>
        <strain evidence="6 7">EAF2021</strain>
    </source>
</reference>
<protein>
    <recommendedName>
        <fullName evidence="5">Methyltransferase type 11 domain-containing protein</fullName>
    </recommendedName>
</protein>
<evidence type="ECO:0000256" key="4">
    <source>
        <dbReference type="SAM" id="Coils"/>
    </source>
</evidence>
<keyword evidence="3" id="KW-0808">Transferase</keyword>
<dbReference type="InterPro" id="IPR029063">
    <property type="entry name" value="SAM-dependent_MTases_sf"/>
</dbReference>
<keyword evidence="2" id="KW-0489">Methyltransferase</keyword>
<feature type="domain" description="Methyltransferase type 11" evidence="5">
    <location>
        <begin position="84"/>
        <end position="185"/>
    </location>
</feature>
<gene>
    <name evidence="6" type="ORF">M9Y10_020032</name>
</gene>
<dbReference type="PANTHER" id="PTHR12176">
    <property type="entry name" value="SAM-DEPENDENT METHYLTRANSFERASE SUPERFAMILY PROTEIN"/>
    <property type="match status" value="1"/>
</dbReference>
<evidence type="ECO:0000313" key="7">
    <source>
        <dbReference type="Proteomes" id="UP001470230"/>
    </source>
</evidence>
<name>A0ABR2HF51_9EUKA</name>
<comment type="caution">
    <text evidence="6">The sequence shown here is derived from an EMBL/GenBank/DDBJ whole genome shotgun (WGS) entry which is preliminary data.</text>
</comment>
<proteinExistence type="inferred from homology"/>
<evidence type="ECO:0000256" key="3">
    <source>
        <dbReference type="ARBA" id="ARBA00022679"/>
    </source>
</evidence>
<dbReference type="EMBL" id="JAPFFF010000029">
    <property type="protein sequence ID" value="KAK8846031.1"/>
    <property type="molecule type" value="Genomic_DNA"/>
</dbReference>
<dbReference type="InterPro" id="IPR013216">
    <property type="entry name" value="Methyltransf_11"/>
</dbReference>
<accession>A0ABR2HF51</accession>
<keyword evidence="4" id="KW-0175">Coiled coil</keyword>
<organism evidence="6 7">
    <name type="scientific">Tritrichomonas musculus</name>
    <dbReference type="NCBI Taxonomy" id="1915356"/>
    <lineage>
        <taxon>Eukaryota</taxon>
        <taxon>Metamonada</taxon>
        <taxon>Parabasalia</taxon>
        <taxon>Tritrichomonadida</taxon>
        <taxon>Tritrichomonadidae</taxon>
        <taxon>Tritrichomonas</taxon>
    </lineage>
</organism>
<comment type="similarity">
    <text evidence="1">Belongs to the methyltransferase superfamily.</text>
</comment>
<feature type="coiled-coil region" evidence="4">
    <location>
        <begin position="3"/>
        <end position="34"/>
    </location>
</feature>
<dbReference type="InterPro" id="IPR051419">
    <property type="entry name" value="Lys/N-term_MeTrsfase_sf"/>
</dbReference>
<dbReference type="CDD" id="cd02440">
    <property type="entry name" value="AdoMet_MTases"/>
    <property type="match status" value="1"/>
</dbReference>